<dbReference type="SUPFAM" id="SSF52129">
    <property type="entry name" value="Caspase-like"/>
    <property type="match status" value="1"/>
</dbReference>
<dbReference type="InterPro" id="IPR045431">
    <property type="entry name" value="EAD2"/>
</dbReference>
<dbReference type="Proteomes" id="UP000641932">
    <property type="component" value="Unassembled WGS sequence"/>
</dbReference>
<dbReference type="Pfam" id="PF19956">
    <property type="entry name" value="EAD2"/>
    <property type="match status" value="1"/>
</dbReference>
<name>A0A917ZT63_9ACTN</name>
<protein>
    <recommendedName>
        <fullName evidence="2">Effector-associated domain-containing protein</fullName>
    </recommendedName>
</protein>
<dbReference type="AlphaFoldDB" id="A0A917ZT63"/>
<gene>
    <name evidence="3" type="ORF">GCM10012280_42410</name>
</gene>
<reference evidence="3" key="1">
    <citation type="journal article" date="2014" name="Int. J. Syst. Evol. Microbiol.">
        <title>Complete genome sequence of Corynebacterium casei LMG S-19264T (=DSM 44701T), isolated from a smear-ripened cheese.</title>
        <authorList>
            <consortium name="US DOE Joint Genome Institute (JGI-PGF)"/>
            <person name="Walter F."/>
            <person name="Albersmeier A."/>
            <person name="Kalinowski J."/>
            <person name="Ruckert C."/>
        </authorList>
    </citation>
    <scope>NUCLEOTIDE SEQUENCE</scope>
    <source>
        <strain evidence="3">CGMCC 4.7201</strain>
    </source>
</reference>
<feature type="domain" description="Effector-associated" evidence="2">
    <location>
        <begin position="312"/>
        <end position="390"/>
    </location>
</feature>
<comment type="caution">
    <text evidence="3">The sequence shown here is derived from an EMBL/GenBank/DDBJ whole genome shotgun (WGS) entry which is preliminary data.</text>
</comment>
<accession>A0A917ZT63</accession>
<evidence type="ECO:0000313" key="3">
    <source>
        <dbReference type="EMBL" id="GGO92375.1"/>
    </source>
</evidence>
<keyword evidence="4" id="KW-1185">Reference proteome</keyword>
<dbReference type="RefSeq" id="WP_189133333.1">
    <property type="nucleotide sequence ID" value="NZ_BMMS01000018.1"/>
</dbReference>
<dbReference type="EMBL" id="BMMS01000018">
    <property type="protein sequence ID" value="GGO92375.1"/>
    <property type="molecule type" value="Genomic_DNA"/>
</dbReference>
<proteinExistence type="predicted"/>
<dbReference type="Gene3D" id="3.40.50.1460">
    <property type="match status" value="1"/>
</dbReference>
<reference evidence="3" key="2">
    <citation type="submission" date="2020-09" db="EMBL/GenBank/DDBJ databases">
        <authorList>
            <person name="Sun Q."/>
            <person name="Zhou Y."/>
        </authorList>
    </citation>
    <scope>NUCLEOTIDE SEQUENCE</scope>
    <source>
        <strain evidence="3">CGMCC 4.7201</strain>
    </source>
</reference>
<evidence type="ECO:0000259" key="2">
    <source>
        <dbReference type="Pfam" id="PF19956"/>
    </source>
</evidence>
<dbReference type="InterPro" id="IPR029030">
    <property type="entry name" value="Caspase-like_dom_sf"/>
</dbReference>
<evidence type="ECO:0000256" key="1">
    <source>
        <dbReference type="SAM" id="MobiDB-lite"/>
    </source>
</evidence>
<feature type="region of interest" description="Disordered" evidence="1">
    <location>
        <begin position="277"/>
        <end position="301"/>
    </location>
</feature>
<sequence>MSPDSPAASEWRNTDPARTSVVVVAAEVYAAGSAWSLDGPVRDALAFTRWFLDRGVPPERIRLLASPLPANTHLLDQSRLSLAVTPARRQHVHEVLFRQLTAERGDLLCVVWMGHGAVDIHGDKRLFHADASDEDRTNLAVDPTLASFRTDLIPSFQRQMWLIDACQRFADPQSLDRTLPLETPAAGLSVPGREQFVLFAAGPGQSAINRGSPRGGLFSREVLDLLQTPAPTPAGGSWLPDPHELTTTLNRRFTALREQGRTRQTPTYFWHRSPAGDVGQVLREPPSDPRQRAAGGPAATSAPPLRALTAFVEALLELPAMTEPAAREQVLGLLRLEVYASVRRHPAARTDTLDIVRTCLRYPGALEELVESVRFFANGSAAIEQVDAAAAELMNHAER</sequence>
<organism evidence="3 4">
    <name type="scientific">Wenjunlia tyrosinilytica</name>
    <dbReference type="NCBI Taxonomy" id="1544741"/>
    <lineage>
        <taxon>Bacteria</taxon>
        <taxon>Bacillati</taxon>
        <taxon>Actinomycetota</taxon>
        <taxon>Actinomycetes</taxon>
        <taxon>Kitasatosporales</taxon>
        <taxon>Streptomycetaceae</taxon>
        <taxon>Wenjunlia</taxon>
    </lineage>
</organism>
<evidence type="ECO:0000313" key="4">
    <source>
        <dbReference type="Proteomes" id="UP000641932"/>
    </source>
</evidence>